<dbReference type="OrthoDB" id="1372037at2"/>
<comment type="caution">
    <text evidence="1">The sequence shown here is derived from an EMBL/GenBank/DDBJ whole genome shotgun (WGS) entry which is preliminary data.</text>
</comment>
<sequence length="88" mass="9924">MELESLKLDKFKDCTLKREQLFVLDGGGIRTDSGTICGPHAGYQKKKYDYGYDINRGGEGNITFHDRSNVRECDAALTKNAEEFYALP</sequence>
<organism evidence="1 3">
    <name type="scientific">Flavobacterium tructae</name>
    <dbReference type="NCBI Taxonomy" id="1114873"/>
    <lineage>
        <taxon>Bacteria</taxon>
        <taxon>Pseudomonadati</taxon>
        <taxon>Bacteroidota</taxon>
        <taxon>Flavobacteriia</taxon>
        <taxon>Flavobacteriales</taxon>
        <taxon>Flavobacteriaceae</taxon>
        <taxon>Flavobacterium</taxon>
    </lineage>
</organism>
<accession>A0A1S1J505</accession>
<name>A0A1S1J505_9FLAO</name>
<gene>
    <name evidence="2" type="ORF">B0A71_09885</name>
    <name evidence="1" type="ORF">BHE19_18970</name>
</gene>
<proteinExistence type="predicted"/>
<dbReference type="Proteomes" id="UP000198319">
    <property type="component" value="Unassembled WGS sequence"/>
</dbReference>
<evidence type="ECO:0000313" key="3">
    <source>
        <dbReference type="Proteomes" id="UP000180252"/>
    </source>
</evidence>
<dbReference type="STRING" id="1278819.BHE19_18970"/>
<dbReference type="RefSeq" id="WP_070908759.1">
    <property type="nucleotide sequence ID" value="NZ_MIKE01000028.1"/>
</dbReference>
<dbReference type="Proteomes" id="UP000180252">
    <property type="component" value="Unassembled WGS sequence"/>
</dbReference>
<dbReference type="AlphaFoldDB" id="A0A1S1J505"/>
<protein>
    <submittedName>
        <fullName evidence="1">Uncharacterized protein</fullName>
    </submittedName>
</protein>
<reference evidence="1" key="1">
    <citation type="submission" date="2016-09" db="EMBL/GenBank/DDBJ databases">
        <authorList>
            <person name="Capua I."/>
            <person name="De Benedictis P."/>
            <person name="Joannis T."/>
            <person name="Lombin L.H."/>
            <person name="Cattoli G."/>
        </authorList>
    </citation>
    <scope>NUCLEOTIDE SEQUENCE [LARGE SCALE GENOMIC DNA]</scope>
    <source>
        <strain evidence="1">MSU</strain>
    </source>
</reference>
<evidence type="ECO:0000313" key="2">
    <source>
        <dbReference type="EMBL" id="OXB19748.1"/>
    </source>
</evidence>
<keyword evidence="4" id="KW-1185">Reference proteome</keyword>
<evidence type="ECO:0000313" key="1">
    <source>
        <dbReference type="EMBL" id="OHT43373.1"/>
    </source>
</evidence>
<reference evidence="2 4" key="3">
    <citation type="submission" date="2016-11" db="EMBL/GenBank/DDBJ databases">
        <title>Whole genomes of Flavobacteriaceae.</title>
        <authorList>
            <person name="Stine C."/>
            <person name="Li C."/>
            <person name="Tadesse D."/>
        </authorList>
    </citation>
    <scope>NUCLEOTIDE SEQUENCE [LARGE SCALE GENOMIC DNA]</scope>
    <source>
        <strain evidence="2 4">ATCC BAA-2541</strain>
    </source>
</reference>
<dbReference type="EMBL" id="MUHG01000017">
    <property type="protein sequence ID" value="OXB19748.1"/>
    <property type="molecule type" value="Genomic_DNA"/>
</dbReference>
<dbReference type="EMBL" id="MIKE01000028">
    <property type="protein sequence ID" value="OHT43373.1"/>
    <property type="molecule type" value="Genomic_DNA"/>
</dbReference>
<reference evidence="3" key="2">
    <citation type="submission" date="2016-09" db="EMBL/GenBank/DDBJ databases">
        <authorList>
            <person name="Chen S."/>
            <person name="Walker E."/>
        </authorList>
    </citation>
    <scope>NUCLEOTIDE SEQUENCE [LARGE SCALE GENOMIC DNA]</scope>
    <source>
        <strain evidence="3">MSU</strain>
    </source>
</reference>
<evidence type="ECO:0000313" key="4">
    <source>
        <dbReference type="Proteomes" id="UP000198319"/>
    </source>
</evidence>